<dbReference type="AlphaFoldDB" id="A0AAV6UGU7"/>
<dbReference type="InterPro" id="IPR024185">
    <property type="entry name" value="FTHF_cligase-like_sf"/>
</dbReference>
<organism evidence="3 4">
    <name type="scientific">Oedothorax gibbosus</name>
    <dbReference type="NCBI Taxonomy" id="931172"/>
    <lineage>
        <taxon>Eukaryota</taxon>
        <taxon>Metazoa</taxon>
        <taxon>Ecdysozoa</taxon>
        <taxon>Arthropoda</taxon>
        <taxon>Chelicerata</taxon>
        <taxon>Arachnida</taxon>
        <taxon>Araneae</taxon>
        <taxon>Araneomorphae</taxon>
        <taxon>Entelegynae</taxon>
        <taxon>Araneoidea</taxon>
        <taxon>Linyphiidae</taxon>
        <taxon>Erigoninae</taxon>
        <taxon>Oedothorax</taxon>
    </lineage>
</organism>
<comment type="caution">
    <text evidence="3">The sequence shown here is derived from an EMBL/GenBank/DDBJ whole genome shotgun (WGS) entry which is preliminary data.</text>
</comment>
<proteinExistence type="predicted"/>
<protein>
    <recommendedName>
        <fullName evidence="1">Methenyltetrahydrofolate synthase domain-containing protein</fullName>
    </recommendedName>
</protein>
<reference evidence="3 4" key="1">
    <citation type="journal article" date="2022" name="Nat. Ecol. Evol.">
        <title>A masculinizing supergene underlies an exaggerated male reproductive morph in a spider.</title>
        <authorList>
            <person name="Hendrickx F."/>
            <person name="De Corte Z."/>
            <person name="Sonet G."/>
            <person name="Van Belleghem S.M."/>
            <person name="Kostlbacher S."/>
            <person name="Vangestel C."/>
        </authorList>
    </citation>
    <scope>NUCLEOTIDE SEQUENCE [LARGE SCALE GENOMIC DNA]</scope>
    <source>
        <strain evidence="3">W744_W776</strain>
    </source>
</reference>
<dbReference type="GO" id="GO:0003723">
    <property type="term" value="F:RNA binding"/>
    <property type="evidence" value="ECO:0007669"/>
    <property type="project" value="UniProtKB-KW"/>
</dbReference>
<dbReference type="GO" id="GO:0005737">
    <property type="term" value="C:cytoplasm"/>
    <property type="evidence" value="ECO:0007669"/>
    <property type="project" value="TreeGrafter"/>
</dbReference>
<dbReference type="SUPFAM" id="SSF100950">
    <property type="entry name" value="NagB/RpiA/CoA transferase-like"/>
    <property type="match status" value="1"/>
</dbReference>
<gene>
    <name evidence="3" type="ORF">JTE90_023985</name>
</gene>
<dbReference type="Pfam" id="PF01812">
    <property type="entry name" value="5-FTHF_cyc-lig"/>
    <property type="match status" value="1"/>
</dbReference>
<dbReference type="InterPro" id="IPR037171">
    <property type="entry name" value="NagB/RpiA_transferase-like"/>
</dbReference>
<dbReference type="FunFam" id="3.40.50.10420:FF:000001">
    <property type="entry name" value="Methenyltetrahydrofolate synthase domain-containing protein"/>
    <property type="match status" value="1"/>
</dbReference>
<evidence type="ECO:0000313" key="3">
    <source>
        <dbReference type="EMBL" id="KAG8183336.1"/>
    </source>
</evidence>
<dbReference type="EMBL" id="JAFNEN010000421">
    <property type="protein sequence ID" value="KAG8183336.1"/>
    <property type="molecule type" value="Genomic_DNA"/>
</dbReference>
<evidence type="ECO:0000313" key="4">
    <source>
        <dbReference type="Proteomes" id="UP000827092"/>
    </source>
</evidence>
<keyword evidence="4" id="KW-1185">Reference proteome</keyword>
<dbReference type="Gene3D" id="3.40.50.10420">
    <property type="entry name" value="NagB/RpiA/CoA transferase-like"/>
    <property type="match status" value="1"/>
</dbReference>
<name>A0AAV6UGU7_9ARAC</name>
<accession>A0AAV6UGU7</accession>
<dbReference type="PANTHER" id="PTHR13017:SF0">
    <property type="entry name" value="METHENYLTETRAHYDROFOLATE SYNTHASE DOMAIN-CONTAINING PROTEIN"/>
    <property type="match status" value="1"/>
</dbReference>
<dbReference type="Proteomes" id="UP000827092">
    <property type="component" value="Unassembled WGS sequence"/>
</dbReference>
<evidence type="ECO:0000256" key="2">
    <source>
        <dbReference type="ARBA" id="ARBA00022884"/>
    </source>
</evidence>
<sequence length="248" mass="28071">MSIVTKDSIRQKIWSYLETNNLARFPRPVYNRIPNFEGAEMACYKVKELHEYQEAKTVKVNPDSPQKLTRFLTLEDNKILLVPTPRLRNGLLNRIMPPPNANKHMLQICSTQEGVKRYSKPLGLDSKIKVDIVILGSVAVSPKGRRIGKGEGFADMEFAMMSTMGAVNSETVVITTVHDCQVLDSISDELFGEHDVPVDIIVTPTKVVRCEPQLPKPDHIIWSLLSPEKMDQIPILKLLKEIEDRNNL</sequence>
<keyword evidence="2" id="KW-0694">RNA-binding</keyword>
<evidence type="ECO:0000256" key="1">
    <source>
        <dbReference type="ARBA" id="ARBA00015518"/>
    </source>
</evidence>
<dbReference type="InterPro" id="IPR002698">
    <property type="entry name" value="FTHF_cligase"/>
</dbReference>
<dbReference type="PANTHER" id="PTHR13017">
    <property type="entry name" value="5-FORMYLTETRAHYDROFOLATE CYCLO-LIGASE-RELATED"/>
    <property type="match status" value="1"/>
</dbReference>